<dbReference type="InterPro" id="IPR013034">
    <property type="entry name" value="DNA_topo_DNA_db_N_dom1"/>
</dbReference>
<feature type="compositionally biased region" description="Acidic residues" evidence="9">
    <location>
        <begin position="130"/>
        <end position="158"/>
    </location>
</feature>
<dbReference type="InterPro" id="IPR011010">
    <property type="entry name" value="DNA_brk_join_enz"/>
</dbReference>
<proteinExistence type="inferred from homology"/>
<dbReference type="InterPro" id="IPR048045">
    <property type="entry name" value="Topoisomer_I_DNA-bd"/>
</dbReference>
<dbReference type="Gene3D" id="1.10.10.41">
    <property type="entry name" value="Yeast DNA topoisomerase - domain 1"/>
    <property type="match status" value="1"/>
</dbReference>
<evidence type="ECO:0000313" key="11">
    <source>
        <dbReference type="EMBL" id="SPO43271.1"/>
    </source>
</evidence>
<dbReference type="Proteomes" id="UP000325008">
    <property type="component" value="Unassembled WGS sequence"/>
</dbReference>
<gene>
    <name evidence="11" type="ORF">PSANT_00955</name>
</gene>
<evidence type="ECO:0000256" key="5">
    <source>
        <dbReference type="ARBA" id="ARBA00023235"/>
    </source>
</evidence>
<dbReference type="CDD" id="cd03488">
    <property type="entry name" value="Topoisomer_IB_N_htopoI_like"/>
    <property type="match status" value="1"/>
</dbReference>
<evidence type="ECO:0000256" key="3">
    <source>
        <dbReference type="ARBA" id="ARBA00023029"/>
    </source>
</evidence>
<feature type="domain" description="DNA topoisomerase I eukaryotic-type" evidence="10">
    <location>
        <begin position="335"/>
        <end position="859"/>
    </location>
</feature>
<feature type="active site" description="O-(3'-phospho-DNA)-tyrosine intermediate" evidence="6">
    <location>
        <position position="845"/>
    </location>
</feature>
<dbReference type="InterPro" id="IPR001631">
    <property type="entry name" value="TopoI"/>
</dbReference>
<comment type="function">
    <text evidence="7">Releases the supercoiling and torsional tension of DNA introduced during the DNA replication and transcription by transiently cleaving and rejoining one strand of the DNA duplex. Introduces a single-strand break via transesterification at the specific target site 5'-[CT]CCTTp site in duplex DNA. The scissile phosphodiester is attacked by the catalytic tyrosine of the enzyme, resulting in the formation of a DNA-(3'-phosphotyrosyl)-enzyme intermediate and the expulsion of a 5'-OH DNA strand. The free DNA strand then undergoes passage around the unbroken strand thus removing DNA supercoils. Finally, in the religation step, the DNA 5'-OH attacks the covalent intermediate to expel the active-site tyrosine and restore the DNA phosphodiester backbone.</text>
</comment>
<dbReference type="InterPro" id="IPR014727">
    <property type="entry name" value="TopoI_cat_a/b-sub_euk"/>
</dbReference>
<evidence type="ECO:0000313" key="12">
    <source>
        <dbReference type="Proteomes" id="UP000325008"/>
    </source>
</evidence>
<dbReference type="CDD" id="cd00659">
    <property type="entry name" value="Topo_IB_C"/>
    <property type="match status" value="1"/>
</dbReference>
<dbReference type="InterPro" id="IPR008336">
    <property type="entry name" value="TopoI_DNA-bd_euk"/>
</dbReference>
<dbReference type="InterPro" id="IPR051062">
    <property type="entry name" value="Topoisomerase_IB"/>
</dbReference>
<keyword evidence="3 6" id="KW-0799">Topoisomerase</keyword>
<evidence type="ECO:0000259" key="10">
    <source>
        <dbReference type="SMART" id="SM00435"/>
    </source>
</evidence>
<feature type="compositionally biased region" description="Acidic residues" evidence="9">
    <location>
        <begin position="68"/>
        <end position="78"/>
    </location>
</feature>
<dbReference type="Gene3D" id="1.10.132.10">
    <property type="match status" value="1"/>
</dbReference>
<evidence type="ECO:0000256" key="2">
    <source>
        <dbReference type="ARBA" id="ARBA00006645"/>
    </source>
</evidence>
<feature type="compositionally biased region" description="Basic and acidic residues" evidence="9">
    <location>
        <begin position="1"/>
        <end position="10"/>
    </location>
</feature>
<feature type="coiled-coil region" evidence="8">
    <location>
        <begin position="773"/>
        <end position="800"/>
    </location>
</feature>
<evidence type="ECO:0000256" key="8">
    <source>
        <dbReference type="SAM" id="Coils"/>
    </source>
</evidence>
<sequence length="1052" mass="117874">MTSLHIKDEPMPTPIASGSGSGSGSSIGVATNGHAKRPAKPSLPANSDDSSDDDDDDKPLAKRPKVEEESDLSSDSDSDVPLTSTVSSQNGVKKQEDDDDDDDDDDDSDDDSDAPLTATVKKRSDSGSAGDDDDEEEEEDDDGGDDDNDDDDDDDDDDKPLSRTAKSNRKPPKTMSITGSGEKKWDVLVHKGPRFPDPYQPLPKGVKLKYDGKPVDLPPETEEVAMFYAVKIETQHAQNPIFNRNFFDDFTADLKKFPPRDGTQIKSFDKLDFRDMYNYWRSLKDAENERKKALAPSARKREIEARKVEENTWKICLVDGVEQRVGNVNVEPPGLFLGRGAHPKAGKVKRRIYPGDITINHSAKHPAPSPPPGLGDWAEVVEKKDVTWLAYWKENINGQYKYVFLDATSNFKTNSDREKFEKARKLDTVVKQIRRDVNKNLKSKVRNERQIATIVWLIDNFSLRAGNEKGEDEAETYGVCSLRCEHAQVKMPDTIHLEFLGKDSMKFEEDLKITNPDVFKNITMFLKTNGMKDKSGNYVRKKPNDPIFCAPGDSAAGKMQPLQPNAVNTFLSKYMKGLSAKVFRTYNASVTFQGLLEQTEEWLKSRPNKAEREINQTNLRLAYNEANRQVAILCNHQKTVNPMLLNRNLERTQEKIFQIRYEIMKEQQKILTFHKIGELKKEFKAKEFPFMKQFDLIMQKQELDADKVKEYEERLISDKKAKLESTFKRQQSEVQYQLEQKGVASEDGTKKKGKKAKDVEEEVRSSIKGFKDKKQVDDELKALSETAKRLEKERKTNKSQAASCNFASSAKKILGKHDMIRKQEAELVNKNNTSDVALSTSKLNYIDPRITLAWLKQWDDRLVDMGLGKNAAGKKKAVKKEEEEEEEDVKPAKKGGKKGGAAAAAGKKAKTGTANSTGDSEKMELGLQVMNISQFFAASLQKKFKWAASGDDGRDISARWVFVKDAQGKMRKLDSAERKGQDGGSMVAMTDAAETSEVKQRAANGTLKPQTAADKKRSQPLKAVDKAEEKESDSSMSSDSDSDDDKPLAAAS</sequence>
<dbReference type="PANTHER" id="PTHR10290:SF3">
    <property type="entry name" value="DNA TOPOISOMERASE 1"/>
    <property type="match status" value="1"/>
</dbReference>
<feature type="compositionally biased region" description="Low complexity" evidence="9">
    <location>
        <begin position="900"/>
        <end position="914"/>
    </location>
</feature>
<feature type="region of interest" description="Disordered" evidence="9">
    <location>
        <begin position="871"/>
        <end position="920"/>
    </location>
</feature>
<keyword evidence="4 6" id="KW-0238">DNA-binding</keyword>
<dbReference type="InterPro" id="IPR025834">
    <property type="entry name" value="TopoI_C_dom"/>
</dbReference>
<dbReference type="InterPro" id="IPR014711">
    <property type="entry name" value="TopoI_cat_a-hlx-sub_euk"/>
</dbReference>
<dbReference type="SMART" id="SM00435">
    <property type="entry name" value="TOPEUc"/>
    <property type="match status" value="1"/>
</dbReference>
<feature type="region of interest" description="Disordered" evidence="9">
    <location>
        <begin position="967"/>
        <end position="1052"/>
    </location>
</feature>
<dbReference type="Gene3D" id="2.170.11.10">
    <property type="entry name" value="DNA Topoisomerase I, domain 2"/>
    <property type="match status" value="1"/>
</dbReference>
<name>A0A5C3FIC9_PSEA2</name>
<dbReference type="EC" id="5.6.2.1" evidence="7"/>
<organism evidence="11 12">
    <name type="scientific">Pseudozyma antarctica</name>
    <name type="common">Yeast</name>
    <name type="synonym">Candida antarctica</name>
    <dbReference type="NCBI Taxonomy" id="84753"/>
    <lineage>
        <taxon>Eukaryota</taxon>
        <taxon>Fungi</taxon>
        <taxon>Dikarya</taxon>
        <taxon>Basidiomycota</taxon>
        <taxon>Ustilaginomycotina</taxon>
        <taxon>Ustilaginomycetes</taxon>
        <taxon>Ustilaginales</taxon>
        <taxon>Ustilaginaceae</taxon>
        <taxon>Moesziomyces</taxon>
    </lineage>
</organism>
<dbReference type="InterPro" id="IPR018521">
    <property type="entry name" value="TopoIB_AS"/>
</dbReference>
<evidence type="ECO:0000256" key="9">
    <source>
        <dbReference type="SAM" id="MobiDB-lite"/>
    </source>
</evidence>
<evidence type="ECO:0000256" key="7">
    <source>
        <dbReference type="RuleBase" id="RU365101"/>
    </source>
</evidence>
<dbReference type="SUPFAM" id="SSF56741">
    <property type="entry name" value="Eukaryotic DNA topoisomerase I, N-terminal DNA-binding fragment"/>
    <property type="match status" value="1"/>
</dbReference>
<accession>A0A5C3FIC9</accession>
<feature type="compositionally biased region" description="Basic and acidic residues" evidence="9">
    <location>
        <begin position="1013"/>
        <end position="1033"/>
    </location>
</feature>
<evidence type="ECO:0000256" key="4">
    <source>
        <dbReference type="ARBA" id="ARBA00023125"/>
    </source>
</evidence>
<dbReference type="FunFam" id="1.10.10.41:FF:000004">
    <property type="entry name" value="DNA topoisomerase I"/>
    <property type="match status" value="1"/>
</dbReference>
<dbReference type="Pfam" id="PF02919">
    <property type="entry name" value="Topoisom_I_N"/>
    <property type="match status" value="1"/>
</dbReference>
<dbReference type="InterPro" id="IPR013499">
    <property type="entry name" value="TopoI_euk"/>
</dbReference>
<keyword evidence="8" id="KW-0175">Coiled coil</keyword>
<dbReference type="Pfam" id="PF14370">
    <property type="entry name" value="Topo_C_assoc"/>
    <property type="match status" value="1"/>
</dbReference>
<dbReference type="GO" id="GO:0007059">
    <property type="term" value="P:chromosome segregation"/>
    <property type="evidence" value="ECO:0007669"/>
    <property type="project" value="TreeGrafter"/>
</dbReference>
<feature type="compositionally biased region" description="Acidic residues" evidence="9">
    <location>
        <begin position="97"/>
        <end position="113"/>
    </location>
</feature>
<dbReference type="OrthoDB" id="47179at2759"/>
<feature type="compositionally biased region" description="Low complexity" evidence="9">
    <location>
        <begin position="79"/>
        <end position="88"/>
    </location>
</feature>
<dbReference type="GO" id="GO:0005694">
    <property type="term" value="C:chromosome"/>
    <property type="evidence" value="ECO:0007669"/>
    <property type="project" value="InterPro"/>
</dbReference>
<dbReference type="GO" id="GO:0005730">
    <property type="term" value="C:nucleolus"/>
    <property type="evidence" value="ECO:0007669"/>
    <property type="project" value="TreeGrafter"/>
</dbReference>
<keyword evidence="5 6" id="KW-0413">Isomerase</keyword>
<dbReference type="PROSITE" id="PS52038">
    <property type="entry name" value="TOPO_IB_2"/>
    <property type="match status" value="1"/>
</dbReference>
<dbReference type="RefSeq" id="XP_014659096.1">
    <property type="nucleotide sequence ID" value="XM_014803610.1"/>
</dbReference>
<dbReference type="PROSITE" id="PS00176">
    <property type="entry name" value="TOPO_IB_1"/>
    <property type="match status" value="1"/>
</dbReference>
<dbReference type="GO" id="GO:0006260">
    <property type="term" value="P:DNA replication"/>
    <property type="evidence" value="ECO:0007669"/>
    <property type="project" value="TreeGrafter"/>
</dbReference>
<evidence type="ECO:0000256" key="6">
    <source>
        <dbReference type="PROSITE-ProRule" id="PRU01382"/>
    </source>
</evidence>
<feature type="compositionally biased region" description="Basic and acidic residues" evidence="9">
    <location>
        <begin position="967"/>
        <end position="981"/>
    </location>
</feature>
<dbReference type="Gene3D" id="3.90.15.10">
    <property type="entry name" value="Topoisomerase I, Chain A, domain 3"/>
    <property type="match status" value="1"/>
</dbReference>
<dbReference type="EMBL" id="OOIQ01000002">
    <property type="protein sequence ID" value="SPO43271.1"/>
    <property type="molecule type" value="Genomic_DNA"/>
</dbReference>
<comment type="catalytic activity">
    <reaction evidence="1 6 7">
        <text>ATP-independent breakage of single-stranded DNA, followed by passage and rejoining.</text>
        <dbReference type="EC" id="5.6.2.1"/>
    </reaction>
</comment>
<dbReference type="InterPro" id="IPR013030">
    <property type="entry name" value="DNA_topo_DNA_db_N_dom2"/>
</dbReference>
<dbReference type="GO" id="GO:0003677">
    <property type="term" value="F:DNA binding"/>
    <property type="evidence" value="ECO:0007669"/>
    <property type="project" value="UniProtKB-UniRule"/>
</dbReference>
<evidence type="ECO:0000256" key="1">
    <source>
        <dbReference type="ARBA" id="ARBA00000213"/>
    </source>
</evidence>
<feature type="region of interest" description="Disordered" evidence="9">
    <location>
        <begin position="738"/>
        <end position="758"/>
    </location>
</feature>
<dbReference type="PANTHER" id="PTHR10290">
    <property type="entry name" value="DNA TOPOISOMERASE I"/>
    <property type="match status" value="1"/>
</dbReference>
<dbReference type="GO" id="GO:0003917">
    <property type="term" value="F:DNA topoisomerase type I (single strand cut, ATP-independent) activity"/>
    <property type="evidence" value="ECO:0007669"/>
    <property type="project" value="UniProtKB-UniRule"/>
</dbReference>
<dbReference type="Pfam" id="PF01028">
    <property type="entry name" value="Topoisom_I"/>
    <property type="match status" value="1"/>
</dbReference>
<dbReference type="InterPro" id="IPR013500">
    <property type="entry name" value="TopoI_cat_euk"/>
</dbReference>
<dbReference type="PRINTS" id="PR00416">
    <property type="entry name" value="EUTPISMRASEI"/>
</dbReference>
<reference evidence="11" key="1">
    <citation type="submission" date="2018-03" db="EMBL/GenBank/DDBJ databases">
        <authorList>
            <person name="Guldener U."/>
        </authorList>
    </citation>
    <scope>NUCLEOTIDE SEQUENCE [LARGE SCALE GENOMIC DNA]</scope>
    <source>
        <strain evidence="11">ATCC34888</strain>
    </source>
</reference>
<dbReference type="SUPFAM" id="SSF56349">
    <property type="entry name" value="DNA breaking-rejoining enzymes"/>
    <property type="match status" value="1"/>
</dbReference>
<comment type="caution">
    <text evidence="11">The sequence shown here is derived from an EMBL/GenBank/DDBJ whole genome shotgun (WGS) entry which is preliminary data.</text>
</comment>
<dbReference type="AlphaFoldDB" id="A0A5C3FIC9"/>
<dbReference type="GO" id="GO:0006265">
    <property type="term" value="P:DNA topological change"/>
    <property type="evidence" value="ECO:0007669"/>
    <property type="project" value="UniProtKB-UniRule"/>
</dbReference>
<feature type="region of interest" description="Disordered" evidence="9">
    <location>
        <begin position="1"/>
        <end position="184"/>
    </location>
</feature>
<feature type="compositionally biased region" description="Basic and acidic residues" evidence="9">
    <location>
        <begin position="58"/>
        <end position="67"/>
    </location>
</feature>
<protein>
    <recommendedName>
        <fullName evidence="7">DNA topoisomerase I</fullName>
        <ecNumber evidence="7">5.6.2.1</ecNumber>
    </recommendedName>
    <alternativeName>
        <fullName evidence="7">DNA topoisomerase 1</fullName>
    </alternativeName>
</protein>
<keyword evidence="12" id="KW-1185">Reference proteome</keyword>
<comment type="similarity">
    <text evidence="2 6 7">Belongs to the type IB topoisomerase family.</text>
</comment>
<dbReference type="InterPro" id="IPR036202">
    <property type="entry name" value="TopoI_DNA-bd_euk_N_sf"/>
</dbReference>